<proteinExistence type="predicted"/>
<comment type="caution">
    <text evidence="1">The sequence shown here is derived from an EMBL/GenBank/DDBJ whole genome shotgun (WGS) entry which is preliminary data.</text>
</comment>
<name>A0ABX9D7V3_9ACTN</name>
<protein>
    <submittedName>
        <fullName evidence="1">Uncharacterized protein</fullName>
    </submittedName>
</protein>
<organism evidence="1 2">
    <name type="scientific">Micromonospora noduli</name>
    <dbReference type="NCBI Taxonomy" id="709876"/>
    <lineage>
        <taxon>Bacteria</taxon>
        <taxon>Bacillati</taxon>
        <taxon>Actinomycetota</taxon>
        <taxon>Actinomycetes</taxon>
        <taxon>Micromonosporales</taxon>
        <taxon>Micromonosporaceae</taxon>
        <taxon>Micromonospora</taxon>
    </lineage>
</organism>
<keyword evidence="2" id="KW-1185">Reference proteome</keyword>
<dbReference type="Proteomes" id="UP000249045">
    <property type="component" value="Unassembled WGS sequence"/>
</dbReference>
<dbReference type="EMBL" id="PYAC01000002">
    <property type="protein sequence ID" value="RAO23337.1"/>
    <property type="molecule type" value="Genomic_DNA"/>
</dbReference>
<gene>
    <name evidence="1" type="ORF">MED15_01177</name>
</gene>
<evidence type="ECO:0000313" key="1">
    <source>
        <dbReference type="EMBL" id="RAO23337.1"/>
    </source>
</evidence>
<accession>A0ABX9D7V3</accession>
<sequence length="145" mass="16487">MTASQGHHREGEAEMSVVPLQRRYSPPPAKACQGYVIPFRLPKPGNELHVECRTYRDHIVDFSVTQSVRADGRWAKVSQVLQDDGAVKLRQYTRSTQSEAAAELELQVIPTDGAWDVVDRSYAEAVAMMQDKWEENLRRWDDDSA</sequence>
<evidence type="ECO:0000313" key="2">
    <source>
        <dbReference type="Proteomes" id="UP000249045"/>
    </source>
</evidence>
<reference evidence="1 2" key="1">
    <citation type="submission" date="2018-03" db="EMBL/GenBank/DDBJ databases">
        <title>Defining the species Micromonospora saelicesensis and Micromonospora noduli under the framework of genomics.</title>
        <authorList>
            <person name="Riesco R."/>
            <person name="Trujillo M.E."/>
        </authorList>
    </citation>
    <scope>NUCLEOTIDE SEQUENCE [LARGE SCALE GENOMIC DNA]</scope>
    <source>
        <strain evidence="1 2">MED15</strain>
    </source>
</reference>